<dbReference type="InterPro" id="IPR058517">
    <property type="entry name" value="DUF8204"/>
</dbReference>
<dbReference type="PANTHER" id="PTHR34566:SF2">
    <property type="entry name" value="ALTERED INHERITANCE OF MITOCHONDRIA PROTEIN"/>
    <property type="match status" value="1"/>
</dbReference>
<reference evidence="3 4" key="1">
    <citation type="submission" date="2023-10" db="EMBL/GenBank/DDBJ databases">
        <authorList>
            <person name="Maclean D."/>
            <person name="Macfadyen A."/>
        </authorList>
    </citation>
    <scope>NUCLEOTIDE SEQUENCE [LARGE SCALE GENOMIC DNA]</scope>
</reference>
<evidence type="ECO:0000313" key="3">
    <source>
        <dbReference type="EMBL" id="CAK0746511.1"/>
    </source>
</evidence>
<sequence length="212" mass="22904">MQEASPQPAAAGDKTQTGLTGKDQRCCIGLAYFSQALHERSQGPVCAGLKRKAKHGAEEGNAMVPGGDFKYFCVGMSLWDEERMKQRSKQARLPTDEVELPFCEGLEIISASQLQQAPAVLTEAAALPAEAAPPVREPHRPGPSDRGPPKYWPGSIGQGLGDGSQDLPAFSTRFVQSAKKIVRKMQSNAQLIVEHTKRTVEELSGRRGDPPN</sequence>
<dbReference type="PANTHER" id="PTHR34566">
    <property type="entry name" value="ALTERED INHERITANCE OF MITOCHONDRIA PROTEIN"/>
    <property type="match status" value="1"/>
</dbReference>
<evidence type="ECO:0000313" key="4">
    <source>
        <dbReference type="Proteomes" id="UP001314263"/>
    </source>
</evidence>
<protein>
    <recommendedName>
        <fullName evidence="2">DUF8204 domain-containing protein</fullName>
    </recommendedName>
</protein>
<evidence type="ECO:0000259" key="2">
    <source>
        <dbReference type="Pfam" id="PF26631"/>
    </source>
</evidence>
<proteinExistence type="predicted"/>
<gene>
    <name evidence="3" type="ORF">CVIRNUC_001698</name>
</gene>
<feature type="domain" description="DUF8204" evidence="2">
    <location>
        <begin position="25"/>
        <end position="108"/>
    </location>
</feature>
<keyword evidence="4" id="KW-1185">Reference proteome</keyword>
<dbReference type="EMBL" id="CAUYUE010000002">
    <property type="protein sequence ID" value="CAK0746511.1"/>
    <property type="molecule type" value="Genomic_DNA"/>
</dbReference>
<feature type="region of interest" description="Disordered" evidence="1">
    <location>
        <begin position="129"/>
        <end position="168"/>
    </location>
</feature>
<evidence type="ECO:0000256" key="1">
    <source>
        <dbReference type="SAM" id="MobiDB-lite"/>
    </source>
</evidence>
<comment type="caution">
    <text evidence="3">The sequence shown here is derived from an EMBL/GenBank/DDBJ whole genome shotgun (WGS) entry which is preliminary data.</text>
</comment>
<dbReference type="AlphaFoldDB" id="A0AAV1HY92"/>
<organism evidence="3 4">
    <name type="scientific">Coccomyxa viridis</name>
    <dbReference type="NCBI Taxonomy" id="1274662"/>
    <lineage>
        <taxon>Eukaryota</taxon>
        <taxon>Viridiplantae</taxon>
        <taxon>Chlorophyta</taxon>
        <taxon>core chlorophytes</taxon>
        <taxon>Trebouxiophyceae</taxon>
        <taxon>Trebouxiophyceae incertae sedis</taxon>
        <taxon>Coccomyxaceae</taxon>
        <taxon>Coccomyxa</taxon>
    </lineage>
</organism>
<dbReference type="Proteomes" id="UP001314263">
    <property type="component" value="Unassembled WGS sequence"/>
</dbReference>
<name>A0AAV1HY92_9CHLO</name>
<accession>A0AAV1HY92</accession>
<dbReference type="Pfam" id="PF26631">
    <property type="entry name" value="DUF8204"/>
    <property type="match status" value="1"/>
</dbReference>